<sequence length="505" mass="54392">MDDGGPLARLRRLRDGMARRGAAGDQIAAVLIERFGVNPRVAFRHAAGLTQSQVADRYNRNWPATVPKTRKDVSYWECWQGPGAGTSASARAPSYGDLIRLAQVYACSVDDLLLGPRRGADSAPIEVSYQVITDILSSLGVVDYAETLDGGGAASITLRAAVGEGSITVRLSRRQFTELLATGGLAALLPDDALAAVTADAGVTDDMSTWRRTLSAHQAGHHLLTPQAHIAALTDVLADVSAVREEASSELRPKMRRIQAEYAEHISWLCREAGDLTSCWRWADRAAGWALESGDTAMGTYMMLRRATVALDHGDHVRATELARAARRTKHAIPAALDAAAQLYQARAEAMTGKIAEARLDGADELLAQGRHRDDGPAYLRYYTPEFGELQRATCYVTAGMPSRAVTILQARITSLPNTHHRDRAVHLVRLATAHAVDRAPDAAAIAGLGALIEARRAGSVPTVTDLERVDGILTRGWPRQPKVREFHDALISAQAAVQPSHPAT</sequence>
<gene>
    <name evidence="1" type="ORF">DP939_07980</name>
</gene>
<dbReference type="OrthoDB" id="4074704at2"/>
<evidence type="ECO:0000313" key="2">
    <source>
        <dbReference type="Proteomes" id="UP000253303"/>
    </source>
</evidence>
<dbReference type="GO" id="GO:0003677">
    <property type="term" value="F:DNA binding"/>
    <property type="evidence" value="ECO:0007669"/>
    <property type="project" value="InterPro"/>
</dbReference>
<dbReference type="Gene3D" id="1.10.260.40">
    <property type="entry name" value="lambda repressor-like DNA-binding domains"/>
    <property type="match status" value="1"/>
</dbReference>
<dbReference type="Proteomes" id="UP000253303">
    <property type="component" value="Unassembled WGS sequence"/>
</dbReference>
<evidence type="ECO:0008006" key="3">
    <source>
        <dbReference type="Google" id="ProtNLM"/>
    </source>
</evidence>
<keyword evidence="2" id="KW-1185">Reference proteome</keyword>
<accession>A0A366M473</accession>
<protein>
    <recommendedName>
        <fullName evidence="3">XRE family transcriptional regulator</fullName>
    </recommendedName>
</protein>
<evidence type="ECO:0000313" key="1">
    <source>
        <dbReference type="EMBL" id="RBQ20985.1"/>
    </source>
</evidence>
<dbReference type="InterPro" id="IPR010982">
    <property type="entry name" value="Lambda_DNA-bd_dom_sf"/>
</dbReference>
<organism evidence="1 2">
    <name type="scientific">Spongiactinospora rosea</name>
    <dbReference type="NCBI Taxonomy" id="2248750"/>
    <lineage>
        <taxon>Bacteria</taxon>
        <taxon>Bacillati</taxon>
        <taxon>Actinomycetota</taxon>
        <taxon>Actinomycetes</taxon>
        <taxon>Streptosporangiales</taxon>
        <taxon>Streptosporangiaceae</taxon>
        <taxon>Spongiactinospora</taxon>
    </lineage>
</organism>
<reference evidence="1 2" key="1">
    <citation type="submission" date="2018-06" db="EMBL/GenBank/DDBJ databases">
        <title>Sphaerisporangium craniellae sp. nov., isolated from a marine sponge in the South China Sea.</title>
        <authorList>
            <person name="Li L."/>
        </authorList>
    </citation>
    <scope>NUCLEOTIDE SEQUENCE [LARGE SCALE GENOMIC DNA]</scope>
    <source>
        <strain evidence="1 2">LHW63015</strain>
    </source>
</reference>
<proteinExistence type="predicted"/>
<dbReference type="EMBL" id="QMEY01000002">
    <property type="protein sequence ID" value="RBQ20985.1"/>
    <property type="molecule type" value="Genomic_DNA"/>
</dbReference>
<name>A0A366M473_9ACTN</name>
<dbReference type="AlphaFoldDB" id="A0A366M473"/>
<dbReference type="RefSeq" id="WP_113979941.1">
    <property type="nucleotide sequence ID" value="NZ_QMEY01000002.1"/>
</dbReference>
<comment type="caution">
    <text evidence="1">The sequence shown here is derived from an EMBL/GenBank/DDBJ whole genome shotgun (WGS) entry which is preliminary data.</text>
</comment>